<dbReference type="Gene3D" id="3.30.70.330">
    <property type="match status" value="1"/>
</dbReference>
<name>A0AAW0BTB5_9AGAR</name>
<dbReference type="GO" id="GO:0003676">
    <property type="term" value="F:nucleic acid binding"/>
    <property type="evidence" value="ECO:0007669"/>
    <property type="project" value="InterPro"/>
</dbReference>
<dbReference type="SUPFAM" id="SSF54928">
    <property type="entry name" value="RNA-binding domain, RBD"/>
    <property type="match status" value="1"/>
</dbReference>
<proteinExistence type="predicted"/>
<dbReference type="AlphaFoldDB" id="A0AAW0BTB5"/>
<dbReference type="InterPro" id="IPR035979">
    <property type="entry name" value="RBD_domain_sf"/>
</dbReference>
<sequence length="422" mass="48056">MTSSLRPFRWRHFRVSTTSHNSRSAKIRGLPLTYDDLRPYEPIENVQIYPDKTCYINFLDSRVASRFSQAHATNARPSETGTRLNSTALIKLWRGESRTFVWTARSEEDARAMGIDDVRERFKTFGLVIDVEELEPEGATRERQFSITFARLDDAAKAAKSLPSEDITHVPFDIGSVQRDVRPFPKLDPIPKFQGKNLPGTAHNLVHLLDFEPNEANWAHFRGLVAWLEVESCRILEGNVLAVKFVEPVHSTFFLDQNAKKGLFKTSSQWPEQSPFSEHRWLASQLGIARFLKMGLPRRTDELGLEGVKQEMEESKRGPIEGTINESERGEIEAKLKEEFSKFGVVVRTSTYPGVVAYPKRRQGYIEFADTDSAVEAMRTHIDSGGRFGGEHMMFYPKPQGRNPFLNTVVGKHSLNLGWLGW</sequence>
<protein>
    <recommendedName>
        <fullName evidence="3">RRM domain-containing protein</fullName>
    </recommendedName>
</protein>
<organism evidence="1 2">
    <name type="scientific">Paramarasmius palmivorus</name>
    <dbReference type="NCBI Taxonomy" id="297713"/>
    <lineage>
        <taxon>Eukaryota</taxon>
        <taxon>Fungi</taxon>
        <taxon>Dikarya</taxon>
        <taxon>Basidiomycota</taxon>
        <taxon>Agaricomycotina</taxon>
        <taxon>Agaricomycetes</taxon>
        <taxon>Agaricomycetidae</taxon>
        <taxon>Agaricales</taxon>
        <taxon>Marasmiineae</taxon>
        <taxon>Marasmiaceae</taxon>
        <taxon>Paramarasmius</taxon>
    </lineage>
</organism>
<comment type="caution">
    <text evidence="1">The sequence shown here is derived from an EMBL/GenBank/DDBJ whole genome shotgun (WGS) entry which is preliminary data.</text>
</comment>
<dbReference type="InterPro" id="IPR012677">
    <property type="entry name" value="Nucleotide-bd_a/b_plait_sf"/>
</dbReference>
<dbReference type="Proteomes" id="UP001383192">
    <property type="component" value="Unassembled WGS sequence"/>
</dbReference>
<reference evidence="1 2" key="1">
    <citation type="submission" date="2024-01" db="EMBL/GenBank/DDBJ databases">
        <title>A draft genome for a cacao thread blight-causing isolate of Paramarasmius palmivorus.</title>
        <authorList>
            <person name="Baruah I.K."/>
            <person name="Bukari Y."/>
            <person name="Amoako-Attah I."/>
            <person name="Meinhardt L.W."/>
            <person name="Bailey B.A."/>
            <person name="Cohen S.P."/>
        </authorList>
    </citation>
    <scope>NUCLEOTIDE SEQUENCE [LARGE SCALE GENOMIC DNA]</scope>
    <source>
        <strain evidence="1 2">GH-12</strain>
    </source>
</reference>
<accession>A0AAW0BTB5</accession>
<evidence type="ECO:0000313" key="1">
    <source>
        <dbReference type="EMBL" id="KAK7029584.1"/>
    </source>
</evidence>
<evidence type="ECO:0000313" key="2">
    <source>
        <dbReference type="Proteomes" id="UP001383192"/>
    </source>
</evidence>
<evidence type="ECO:0008006" key="3">
    <source>
        <dbReference type="Google" id="ProtNLM"/>
    </source>
</evidence>
<gene>
    <name evidence="1" type="ORF">VNI00_014461</name>
</gene>
<keyword evidence="2" id="KW-1185">Reference proteome</keyword>
<dbReference type="EMBL" id="JAYKXP010000081">
    <property type="protein sequence ID" value="KAK7029584.1"/>
    <property type="molecule type" value="Genomic_DNA"/>
</dbReference>